<keyword evidence="1" id="KW-0812">Transmembrane</keyword>
<feature type="transmembrane region" description="Helical" evidence="1">
    <location>
        <begin position="54"/>
        <end position="77"/>
    </location>
</feature>
<evidence type="ECO:0000256" key="1">
    <source>
        <dbReference type="SAM" id="Phobius"/>
    </source>
</evidence>
<dbReference type="EMBL" id="KI660216">
    <property type="protein sequence ID" value="ETN76616.1"/>
    <property type="molecule type" value="Genomic_DNA"/>
</dbReference>
<proteinExistence type="predicted"/>
<dbReference type="OrthoDB" id="5842529at2759"/>
<reference evidence="3" key="1">
    <citation type="journal article" date="2014" name="Nat. Genet.">
        <title>Genome of the human hookworm Necator americanus.</title>
        <authorList>
            <person name="Tang Y.T."/>
            <person name="Gao X."/>
            <person name="Rosa B.A."/>
            <person name="Abubucker S."/>
            <person name="Hallsworth-Pepin K."/>
            <person name="Martin J."/>
            <person name="Tyagi R."/>
            <person name="Heizer E."/>
            <person name="Zhang X."/>
            <person name="Bhonagiri-Palsikar V."/>
            <person name="Minx P."/>
            <person name="Warren W.C."/>
            <person name="Wang Q."/>
            <person name="Zhan B."/>
            <person name="Hotez P.J."/>
            <person name="Sternberg P.W."/>
            <person name="Dougall A."/>
            <person name="Gaze S.T."/>
            <person name="Mulvenna J."/>
            <person name="Sotillo J."/>
            <person name="Ranganathan S."/>
            <person name="Rabelo E.M."/>
            <person name="Wilson R.K."/>
            <person name="Felgner P.L."/>
            <person name="Bethony J."/>
            <person name="Hawdon J.M."/>
            <person name="Gasser R.B."/>
            <person name="Loukas A."/>
            <person name="Mitreva M."/>
        </authorList>
    </citation>
    <scope>NUCLEOTIDE SEQUENCE [LARGE SCALE GENOMIC DNA]</scope>
</reference>
<sequence>MYSAFTQIWFMYSTELADGLCSNPGLHRIQLWAAPLAFSYGMTSGHFRVMHRSWLILATFFISLLVVTAFDGTVINFGEALSNLQRSYPKHHFPVVRAQRFYYPIAEVNRY</sequence>
<evidence type="ECO:0000313" key="3">
    <source>
        <dbReference type="Proteomes" id="UP000053676"/>
    </source>
</evidence>
<name>W2T603_NECAM</name>
<keyword evidence="3" id="KW-1185">Reference proteome</keyword>
<gene>
    <name evidence="2" type="ORF">NECAME_11539</name>
</gene>
<keyword evidence="1" id="KW-1133">Transmembrane helix</keyword>
<evidence type="ECO:0000313" key="2">
    <source>
        <dbReference type="EMBL" id="ETN76616.1"/>
    </source>
</evidence>
<dbReference type="KEGG" id="nai:NECAME_11539"/>
<keyword evidence="1" id="KW-0472">Membrane</keyword>
<dbReference type="AlphaFoldDB" id="W2T603"/>
<protein>
    <submittedName>
        <fullName evidence="2">Uncharacterized protein</fullName>
    </submittedName>
</protein>
<organism evidence="2 3">
    <name type="scientific">Necator americanus</name>
    <name type="common">Human hookworm</name>
    <dbReference type="NCBI Taxonomy" id="51031"/>
    <lineage>
        <taxon>Eukaryota</taxon>
        <taxon>Metazoa</taxon>
        <taxon>Ecdysozoa</taxon>
        <taxon>Nematoda</taxon>
        <taxon>Chromadorea</taxon>
        <taxon>Rhabditida</taxon>
        <taxon>Rhabditina</taxon>
        <taxon>Rhabditomorpha</taxon>
        <taxon>Strongyloidea</taxon>
        <taxon>Ancylostomatidae</taxon>
        <taxon>Bunostominae</taxon>
        <taxon>Necator</taxon>
    </lineage>
</organism>
<dbReference type="Proteomes" id="UP000053676">
    <property type="component" value="Unassembled WGS sequence"/>
</dbReference>
<accession>W2T603</accession>